<dbReference type="Pfam" id="PF00891">
    <property type="entry name" value="Methyltransf_2"/>
    <property type="match status" value="1"/>
</dbReference>
<organism evidence="6 7">
    <name type="scientific">Fusarium ambrosium</name>
    <dbReference type="NCBI Taxonomy" id="131363"/>
    <lineage>
        <taxon>Eukaryota</taxon>
        <taxon>Fungi</taxon>
        <taxon>Dikarya</taxon>
        <taxon>Ascomycota</taxon>
        <taxon>Pezizomycotina</taxon>
        <taxon>Sordariomycetes</taxon>
        <taxon>Hypocreomycetidae</taxon>
        <taxon>Hypocreales</taxon>
        <taxon>Nectriaceae</taxon>
        <taxon>Fusarium</taxon>
        <taxon>Fusarium solani species complex</taxon>
    </lineage>
</organism>
<dbReference type="PANTHER" id="PTHR43712">
    <property type="entry name" value="PUTATIVE (AFU_ORTHOLOGUE AFUA_4G14580)-RELATED"/>
    <property type="match status" value="1"/>
</dbReference>
<dbReference type="InterPro" id="IPR036390">
    <property type="entry name" value="WH_DNA-bd_sf"/>
</dbReference>
<dbReference type="SUPFAM" id="SSF46785">
    <property type="entry name" value="Winged helix' DNA-binding domain"/>
    <property type="match status" value="1"/>
</dbReference>
<dbReference type="GO" id="GO:0032259">
    <property type="term" value="P:methylation"/>
    <property type="evidence" value="ECO:0007669"/>
    <property type="project" value="UniProtKB-KW"/>
</dbReference>
<gene>
    <name evidence="6" type="ORF">CDV31_001664</name>
</gene>
<dbReference type="Gene3D" id="3.40.50.150">
    <property type="entry name" value="Vaccinia Virus protein VP39"/>
    <property type="match status" value="1"/>
</dbReference>
<dbReference type="EMBL" id="NIZV01000012">
    <property type="protein sequence ID" value="RSM19504.1"/>
    <property type="molecule type" value="Genomic_DNA"/>
</dbReference>
<evidence type="ECO:0000256" key="1">
    <source>
        <dbReference type="ARBA" id="ARBA00022603"/>
    </source>
</evidence>
<keyword evidence="2" id="KW-0808">Transferase</keyword>
<accession>A0A428UYX9</accession>
<dbReference type="SUPFAM" id="SSF53335">
    <property type="entry name" value="S-adenosyl-L-methionine-dependent methyltransferases"/>
    <property type="match status" value="1"/>
</dbReference>
<dbReference type="PANTHER" id="PTHR43712:SF17">
    <property type="entry name" value="O-METHYLTRANSFERASE"/>
    <property type="match status" value="1"/>
</dbReference>
<reference evidence="6 7" key="1">
    <citation type="submission" date="2017-06" db="EMBL/GenBank/DDBJ databases">
        <title>Cmopartive genomic analysis of Ambrosia Fusariam Clade fungi.</title>
        <authorList>
            <person name="Stajich J.E."/>
            <person name="Carrillo J."/>
            <person name="Kijimoto T."/>
            <person name="Eskalen A."/>
            <person name="O'Donnell K."/>
            <person name="Kasson M."/>
        </authorList>
    </citation>
    <scope>NUCLEOTIDE SEQUENCE [LARGE SCALE GENOMIC DNA]</scope>
    <source>
        <strain evidence="6 7">NRRL 20438</strain>
    </source>
</reference>
<evidence type="ECO:0000313" key="7">
    <source>
        <dbReference type="Proteomes" id="UP000288429"/>
    </source>
</evidence>
<name>A0A428UYX9_9HYPO</name>
<keyword evidence="1" id="KW-0489">Methyltransferase</keyword>
<evidence type="ECO:0000313" key="6">
    <source>
        <dbReference type="EMBL" id="RSM19504.1"/>
    </source>
</evidence>
<feature type="region of interest" description="Disordered" evidence="4">
    <location>
        <begin position="1"/>
        <end position="52"/>
    </location>
</feature>
<dbReference type="Gene3D" id="1.10.10.10">
    <property type="entry name" value="Winged helix-like DNA-binding domain superfamily/Winged helix DNA-binding domain"/>
    <property type="match status" value="1"/>
</dbReference>
<dbReference type="AlphaFoldDB" id="A0A428UYX9"/>
<dbReference type="InterPro" id="IPR029063">
    <property type="entry name" value="SAM-dependent_MTases_sf"/>
</dbReference>
<keyword evidence="3" id="KW-0949">S-adenosyl-L-methionine</keyword>
<dbReference type="PROSITE" id="PS51683">
    <property type="entry name" value="SAM_OMT_II"/>
    <property type="match status" value="1"/>
</dbReference>
<dbReference type="InterPro" id="IPR001077">
    <property type="entry name" value="COMT_C"/>
</dbReference>
<feature type="compositionally biased region" description="Basic and acidic residues" evidence="4">
    <location>
        <begin position="24"/>
        <end position="43"/>
    </location>
</feature>
<proteinExistence type="predicted"/>
<evidence type="ECO:0000256" key="2">
    <source>
        <dbReference type="ARBA" id="ARBA00022679"/>
    </source>
</evidence>
<evidence type="ECO:0000259" key="5">
    <source>
        <dbReference type="Pfam" id="PF00891"/>
    </source>
</evidence>
<dbReference type="InterPro" id="IPR036388">
    <property type="entry name" value="WH-like_DNA-bd_sf"/>
</dbReference>
<keyword evidence="7" id="KW-1185">Reference proteome</keyword>
<feature type="domain" description="O-methyltransferase C-terminal" evidence="5">
    <location>
        <begin position="674"/>
        <end position="814"/>
    </location>
</feature>
<evidence type="ECO:0000256" key="3">
    <source>
        <dbReference type="ARBA" id="ARBA00022691"/>
    </source>
</evidence>
<dbReference type="Proteomes" id="UP000288429">
    <property type="component" value="Unassembled WGS sequence"/>
</dbReference>
<evidence type="ECO:0000256" key="4">
    <source>
        <dbReference type="SAM" id="MobiDB-lite"/>
    </source>
</evidence>
<protein>
    <recommendedName>
        <fullName evidence="5">O-methyltransferase C-terminal domain-containing protein</fullName>
    </recommendedName>
</protein>
<dbReference type="GO" id="GO:0008171">
    <property type="term" value="F:O-methyltransferase activity"/>
    <property type="evidence" value="ECO:0007669"/>
    <property type="project" value="InterPro"/>
</dbReference>
<dbReference type="InterPro" id="IPR016461">
    <property type="entry name" value="COMT-like"/>
</dbReference>
<comment type="caution">
    <text evidence="6">The sequence shown here is derived from an EMBL/GenBank/DDBJ whole genome shotgun (WGS) entry which is preliminary data.</text>
</comment>
<sequence>MHKRRIGRFKDSALSHPENQGSQSEERSASRLPMERDGDRIRLPESPGAPKEKFDVICTPGRPRDATVRLNLGVFHDLDDELEEFNRYVRRGEFGTARVFFDKHLLAHVAYPWVFVQYAEMLFEMGDYKSLLQLNAEPVFRLTQFGNRHEDVEAMRRLEINWRLLKASALCHSQHELQPVLDEVCQPHEIIPVSANLGSTEVRIICLAMNLMSVTDRGNAGATALPSDLADWGNWSRLYQELQGQGRIWDFRDLFATACVCFGITSAEEQFFGSRTIVESLWDDWPPLGDDDESSLLARLDIFATMALLSVNQVKVESLTETYLYLAGPQAEALITSFPHLVKSRPFLRFIIAQSSISLRRGKRSQLAYDYLADFPGLGVFPLGIDMPYYVPVGMENPGWEPPDLPESSFEPLEMALNAAKELKDYRTQALCIKELALRSREPSKYFEDLGRLQTETQDDMEGYLTTCLARYLIKKDKESKAKLLRDLNDFGAWQEPSNMTGAIAGLSFGVETGLWKLMAKNGDRPQKVSELAANLAVDPLLLSRLMRHLGAMGYITEVDVDVYKPTNYAKAMSIPIISDGYLAILSCTSQGPIKFHEYSRERGFVNPTNAKDTPLMDAYGTDMDMFAWQQSLGYGPHFNHHMGGYRQGRPPWMSFYPVKEKLITGADTSPDAPFFVDIGGSIGHDLMEFNRNYPDAPGKLILQDLPAVIGQIQQLDPAITPMSYDFHTEQPIKGARAYYMHSCLHDWPDDVCTSILARISQAMKPGYSRLLINENVIPSKGAYWETTALDMVMLTLFCSMERTEADWYNLIENLAGLKIVKIWGGGKGVESVIECELP</sequence>